<sequence>MIFFAEGGHFSYFSTTKKRDALSLDCIPGRKRLSCALHLI</sequence>
<dbReference type="PATRIC" id="fig|1036673.3.peg.4220"/>
<dbReference type="EMBL" id="CP002869">
    <property type="protein sequence ID" value="AEI43118.1"/>
    <property type="molecule type" value="Genomic_DNA"/>
</dbReference>
<dbReference type="KEGG" id="pms:KNP414_04588"/>
<accession>F8FBR7</accession>
<evidence type="ECO:0000313" key="1">
    <source>
        <dbReference type="EMBL" id="AEI43118.1"/>
    </source>
</evidence>
<organism evidence="1 2">
    <name type="scientific">Paenibacillus mucilaginosus (strain KNP414)</name>
    <dbReference type="NCBI Taxonomy" id="1036673"/>
    <lineage>
        <taxon>Bacteria</taxon>
        <taxon>Bacillati</taxon>
        <taxon>Bacillota</taxon>
        <taxon>Bacilli</taxon>
        <taxon>Bacillales</taxon>
        <taxon>Paenibacillaceae</taxon>
        <taxon>Paenibacillus</taxon>
    </lineage>
</organism>
<evidence type="ECO:0000313" key="2">
    <source>
        <dbReference type="Proteomes" id="UP000006620"/>
    </source>
</evidence>
<dbReference type="AlphaFoldDB" id="F8FBR7"/>
<reference evidence="1 2" key="2">
    <citation type="journal article" date="2013" name="Genome Announc.">
        <title>Genome Sequence of Growth-Improving Paenibacillus mucilaginosus Strain KNP414.</title>
        <authorList>
            <person name="Lu J.J."/>
            <person name="Wang J.F."/>
            <person name="Hu X.F."/>
        </authorList>
    </citation>
    <scope>NUCLEOTIDE SEQUENCE [LARGE SCALE GENOMIC DNA]</scope>
    <source>
        <strain evidence="1 2">KNP414</strain>
    </source>
</reference>
<gene>
    <name evidence="1" type="ordered locus">KNP414_04588</name>
</gene>
<reference evidence="2" key="1">
    <citation type="submission" date="2011-06" db="EMBL/GenBank/DDBJ databases">
        <title>Complete genome sequence of Paenibacillus mucilaginosus KNP414.</title>
        <authorList>
            <person name="Wang J."/>
            <person name="Hu S."/>
            <person name="Hu X."/>
            <person name="Zhang B."/>
            <person name="Dong D."/>
            <person name="Zhang S."/>
            <person name="Zhao K."/>
            <person name="Wu D."/>
        </authorList>
    </citation>
    <scope>NUCLEOTIDE SEQUENCE [LARGE SCALE GENOMIC DNA]</scope>
    <source>
        <strain evidence="2">KNP414</strain>
    </source>
</reference>
<dbReference type="HOGENOM" id="CLU_3293487_0_0_9"/>
<proteinExistence type="predicted"/>
<dbReference type="Proteomes" id="UP000006620">
    <property type="component" value="Chromosome"/>
</dbReference>
<protein>
    <submittedName>
        <fullName evidence="1">Uncharacterized protein</fullName>
    </submittedName>
</protein>
<name>F8FBR7_PAEMK</name>